<reference evidence="3" key="1">
    <citation type="submission" date="2016-02" db="EMBL/GenBank/DDBJ databases">
        <authorList>
            <person name="Dunlap C."/>
        </authorList>
    </citation>
    <scope>NUCLEOTIDE SEQUENCE [LARGE SCALE GENOMIC DNA]</scope>
    <source>
        <strain evidence="3">NRRL B-41092</strain>
    </source>
</reference>
<evidence type="ECO:0000313" key="2">
    <source>
        <dbReference type="EMBL" id="KXZ16397.1"/>
    </source>
</evidence>
<dbReference type="Proteomes" id="UP000075430">
    <property type="component" value="Unassembled WGS sequence"/>
</dbReference>
<evidence type="ECO:0000256" key="1">
    <source>
        <dbReference type="SAM" id="Phobius"/>
    </source>
</evidence>
<dbReference type="OrthoDB" id="2942894at2"/>
<evidence type="ECO:0000313" key="3">
    <source>
        <dbReference type="Proteomes" id="UP000075430"/>
    </source>
</evidence>
<keyword evidence="1" id="KW-0812">Transmembrane</keyword>
<name>A0A150F498_9BACI</name>
<dbReference type="AlphaFoldDB" id="A0A150F498"/>
<sequence>MEETNQIKEFGEIKDVLNYLEEVKDDLHDKSLSEQIEFRYEIKKRHDKEQIRMFIGRLEDQFELNKAKSYLITALFAIASLFIGSMMKFYVSILSKSQTAQFLAPIIILLFFLTLLGLWGKLSIDESGRLRKIIRYKRLLQECLDEMPEKRHFRRRV</sequence>
<dbReference type="RefSeq" id="WP_061522777.1">
    <property type="nucleotide sequence ID" value="NZ_JARLZY010000030.1"/>
</dbReference>
<keyword evidence="1" id="KW-0472">Membrane</keyword>
<comment type="caution">
    <text evidence="2">The sequence shown here is derived from an EMBL/GenBank/DDBJ whole genome shotgun (WGS) entry which is preliminary data.</text>
</comment>
<dbReference type="EMBL" id="LSBA01000031">
    <property type="protein sequence ID" value="KXZ16397.1"/>
    <property type="molecule type" value="Genomic_DNA"/>
</dbReference>
<feature type="transmembrane region" description="Helical" evidence="1">
    <location>
        <begin position="70"/>
        <end position="90"/>
    </location>
</feature>
<gene>
    <name evidence="2" type="ORF">AXI58_19950</name>
</gene>
<keyword evidence="3" id="KW-1185">Reference proteome</keyword>
<protein>
    <recommendedName>
        <fullName evidence="4">SMODS and SLOG-associating 2TM effector domain-containing protein</fullName>
    </recommendedName>
</protein>
<feature type="transmembrane region" description="Helical" evidence="1">
    <location>
        <begin position="102"/>
        <end position="122"/>
    </location>
</feature>
<proteinExistence type="predicted"/>
<dbReference type="STRING" id="1793963.AXI58_19950"/>
<organism evidence="2 3">
    <name type="scientific">Bacillus nakamurai</name>
    <dbReference type="NCBI Taxonomy" id="1793963"/>
    <lineage>
        <taxon>Bacteria</taxon>
        <taxon>Bacillati</taxon>
        <taxon>Bacillota</taxon>
        <taxon>Bacilli</taxon>
        <taxon>Bacillales</taxon>
        <taxon>Bacillaceae</taxon>
        <taxon>Bacillus</taxon>
    </lineage>
</organism>
<accession>A0A150F498</accession>
<evidence type="ECO:0008006" key="4">
    <source>
        <dbReference type="Google" id="ProtNLM"/>
    </source>
</evidence>
<keyword evidence="1" id="KW-1133">Transmembrane helix</keyword>